<dbReference type="PANTHER" id="PTHR20958:SF6">
    <property type="entry name" value="GLYCINE N-ACYLTRANSFERASE-LIKE PROTEIN"/>
    <property type="match status" value="1"/>
</dbReference>
<feature type="non-terminal residue" evidence="1">
    <location>
        <position position="1"/>
    </location>
</feature>
<dbReference type="Proteomes" id="UP001328107">
    <property type="component" value="Unassembled WGS sequence"/>
</dbReference>
<gene>
    <name evidence="1" type="ORF">PMAYCL1PPCAC_08959</name>
</gene>
<protein>
    <submittedName>
        <fullName evidence="1">Uncharacterized protein</fullName>
    </submittedName>
</protein>
<name>A0AAN5CDJ7_9BILA</name>
<proteinExistence type="predicted"/>
<dbReference type="InterPro" id="IPR053225">
    <property type="entry name" value="Acyl-CoA_N-acyltransferase"/>
</dbReference>
<evidence type="ECO:0000313" key="2">
    <source>
        <dbReference type="Proteomes" id="UP001328107"/>
    </source>
</evidence>
<keyword evidence="2" id="KW-1185">Reference proteome</keyword>
<reference evidence="2" key="1">
    <citation type="submission" date="2022-10" db="EMBL/GenBank/DDBJ databases">
        <title>Genome assembly of Pristionchus species.</title>
        <authorList>
            <person name="Yoshida K."/>
            <person name="Sommer R.J."/>
        </authorList>
    </citation>
    <scope>NUCLEOTIDE SEQUENCE [LARGE SCALE GENOMIC DNA]</scope>
    <source>
        <strain evidence="2">RS5460</strain>
    </source>
</reference>
<feature type="non-terminal residue" evidence="1">
    <location>
        <position position="154"/>
    </location>
</feature>
<comment type="caution">
    <text evidence="1">The sequence shown here is derived from an EMBL/GenBank/DDBJ whole genome shotgun (WGS) entry which is preliminary data.</text>
</comment>
<dbReference type="AlphaFoldDB" id="A0AAN5CDJ7"/>
<accession>A0AAN5CDJ7</accession>
<dbReference type="EMBL" id="BTRK01000002">
    <property type="protein sequence ID" value="GMR38764.1"/>
    <property type="molecule type" value="Genomic_DNA"/>
</dbReference>
<evidence type="ECO:0000313" key="1">
    <source>
        <dbReference type="EMBL" id="GMR38764.1"/>
    </source>
</evidence>
<organism evidence="1 2">
    <name type="scientific">Pristionchus mayeri</name>
    <dbReference type="NCBI Taxonomy" id="1317129"/>
    <lineage>
        <taxon>Eukaryota</taxon>
        <taxon>Metazoa</taxon>
        <taxon>Ecdysozoa</taxon>
        <taxon>Nematoda</taxon>
        <taxon>Chromadorea</taxon>
        <taxon>Rhabditida</taxon>
        <taxon>Rhabditina</taxon>
        <taxon>Diplogasteromorpha</taxon>
        <taxon>Diplogasteroidea</taxon>
        <taxon>Neodiplogasteridae</taxon>
        <taxon>Pristionchus</taxon>
    </lineage>
</organism>
<sequence>LRIEIGNEFPLSRLDVLGYRTESPEYIFCMETCDVQHPFLYVRSPAKHDGYLLNESVRHVLKRYRNQVLDHGRLMVHADKTTVDAFECLIAEILGRSCRVILNVEAGMFYMTAAQREELLGTELVIPSGYTVEPVDVDRDGDTIHESWKNGISA</sequence>
<dbReference type="PANTHER" id="PTHR20958">
    <property type="entry name" value="GLYCINE N-ACYLTRANSFERASE-LIKE PROTEIN"/>
    <property type="match status" value="1"/>
</dbReference>